<gene>
    <name evidence="4" type="ORF">JJB09_05355</name>
</gene>
<keyword evidence="2" id="KW-0964">Secreted</keyword>
<dbReference type="PANTHER" id="PTHR38340">
    <property type="entry name" value="S-LAYER PROTEIN"/>
    <property type="match status" value="1"/>
</dbReference>
<dbReference type="AlphaFoldDB" id="A0A936YKW5"/>
<dbReference type="Gene3D" id="2.150.10.10">
    <property type="entry name" value="Serralysin-like metalloprotease, C-terminal"/>
    <property type="match status" value="1"/>
</dbReference>
<dbReference type="InterPro" id="IPR011049">
    <property type="entry name" value="Serralysin-like_metalloprot_C"/>
</dbReference>
<dbReference type="InterPro" id="IPR050557">
    <property type="entry name" value="RTX_toxin/Mannuronan_C5-epim"/>
</dbReference>
<name>A0A936YKW5_9HYPH</name>
<evidence type="ECO:0000256" key="3">
    <source>
        <dbReference type="SAM" id="MobiDB-lite"/>
    </source>
</evidence>
<feature type="region of interest" description="Disordered" evidence="3">
    <location>
        <begin position="1"/>
        <end position="74"/>
    </location>
</feature>
<comment type="subcellular location">
    <subcellularLocation>
        <location evidence="1">Secreted</location>
    </subcellularLocation>
</comment>
<evidence type="ECO:0000256" key="2">
    <source>
        <dbReference type="ARBA" id="ARBA00022525"/>
    </source>
</evidence>
<accession>A0A936YKW5</accession>
<proteinExistence type="predicted"/>
<dbReference type="PROSITE" id="PS00330">
    <property type="entry name" value="HEMOLYSIN_CALCIUM"/>
    <property type="match status" value="3"/>
</dbReference>
<protein>
    <recommendedName>
        <fullName evidence="6">Calcium-binding protein</fullName>
    </recommendedName>
</protein>
<dbReference type="InterPro" id="IPR001343">
    <property type="entry name" value="Hemolysn_Ca-bd"/>
</dbReference>
<organism evidence="4 5">
    <name type="scientific">Rhizobium setariae</name>
    <dbReference type="NCBI Taxonomy" id="2801340"/>
    <lineage>
        <taxon>Bacteria</taxon>
        <taxon>Pseudomonadati</taxon>
        <taxon>Pseudomonadota</taxon>
        <taxon>Alphaproteobacteria</taxon>
        <taxon>Hyphomicrobiales</taxon>
        <taxon>Rhizobiaceae</taxon>
        <taxon>Rhizobium/Agrobacterium group</taxon>
        <taxon>Rhizobium</taxon>
    </lineage>
</organism>
<keyword evidence="5" id="KW-1185">Reference proteome</keyword>
<feature type="compositionally biased region" description="Basic and acidic residues" evidence="3">
    <location>
        <begin position="65"/>
        <end position="74"/>
    </location>
</feature>
<dbReference type="Pfam" id="PF00353">
    <property type="entry name" value="HemolysinCabind"/>
    <property type="match status" value="1"/>
</dbReference>
<dbReference type="PRINTS" id="PR00313">
    <property type="entry name" value="CABNDNGRPT"/>
</dbReference>
<evidence type="ECO:0000313" key="4">
    <source>
        <dbReference type="EMBL" id="MBL0371448.1"/>
    </source>
</evidence>
<dbReference type="SUPFAM" id="SSF51120">
    <property type="entry name" value="beta-Roll"/>
    <property type="match status" value="1"/>
</dbReference>
<evidence type="ECO:0000313" key="5">
    <source>
        <dbReference type="Proteomes" id="UP000633219"/>
    </source>
</evidence>
<dbReference type="RefSeq" id="WP_201654293.1">
    <property type="nucleotide sequence ID" value="NZ_JAEQNC010000003.1"/>
</dbReference>
<reference evidence="4" key="1">
    <citation type="submission" date="2021-01" db="EMBL/GenBank/DDBJ databases">
        <title>Rhizobium sp. strain KVB221 16S ribosomal RNA gene Genome sequencing and assembly.</title>
        <authorList>
            <person name="Kang M."/>
        </authorList>
    </citation>
    <scope>NUCLEOTIDE SEQUENCE</scope>
    <source>
        <strain evidence="4">KVB221</strain>
    </source>
</reference>
<evidence type="ECO:0000256" key="1">
    <source>
        <dbReference type="ARBA" id="ARBA00004613"/>
    </source>
</evidence>
<dbReference type="EMBL" id="JAEQNC010000003">
    <property type="protein sequence ID" value="MBL0371448.1"/>
    <property type="molecule type" value="Genomic_DNA"/>
</dbReference>
<sequence>MAIRHGNKNDNILKGTNQNDEIEGKGGNDTLFGYGGNDDLEGDAGNDKLYGGAGNDDLEGGSGRDLLDGGTGRDDLEGGLGNDTFIFRKGLTEIDDFGVGNDLIRIDDALGVDTFAELKATARNVGEDLVFDFGKHELRLDDTRLADLKASDFDFF</sequence>
<dbReference type="PANTHER" id="PTHR38340:SF1">
    <property type="entry name" value="S-LAYER PROTEIN"/>
    <property type="match status" value="1"/>
</dbReference>
<dbReference type="GO" id="GO:0005509">
    <property type="term" value="F:calcium ion binding"/>
    <property type="evidence" value="ECO:0007669"/>
    <property type="project" value="InterPro"/>
</dbReference>
<dbReference type="GO" id="GO:0005576">
    <property type="term" value="C:extracellular region"/>
    <property type="evidence" value="ECO:0007669"/>
    <property type="project" value="UniProtKB-SubCell"/>
</dbReference>
<dbReference type="Proteomes" id="UP000633219">
    <property type="component" value="Unassembled WGS sequence"/>
</dbReference>
<comment type="caution">
    <text evidence="4">The sequence shown here is derived from an EMBL/GenBank/DDBJ whole genome shotgun (WGS) entry which is preliminary data.</text>
</comment>
<dbReference type="InterPro" id="IPR018511">
    <property type="entry name" value="Hemolysin-typ_Ca-bd_CS"/>
</dbReference>
<evidence type="ECO:0008006" key="6">
    <source>
        <dbReference type="Google" id="ProtNLM"/>
    </source>
</evidence>